<comment type="caution">
    <text evidence="1">The sequence shown here is derived from an EMBL/GenBank/DDBJ whole genome shotgun (WGS) entry which is preliminary data.</text>
</comment>
<evidence type="ECO:0000313" key="1">
    <source>
        <dbReference type="EMBL" id="HIS37261.1"/>
    </source>
</evidence>
<dbReference type="AlphaFoldDB" id="A0A9D1F0R3"/>
<reference evidence="1" key="2">
    <citation type="journal article" date="2021" name="PeerJ">
        <title>Extensive microbial diversity within the chicken gut microbiome revealed by metagenomics and culture.</title>
        <authorList>
            <person name="Gilroy R."/>
            <person name="Ravi A."/>
            <person name="Getino M."/>
            <person name="Pursley I."/>
            <person name="Horton D.L."/>
            <person name="Alikhan N.F."/>
            <person name="Baker D."/>
            <person name="Gharbi K."/>
            <person name="Hall N."/>
            <person name="Watson M."/>
            <person name="Adriaenssens E.M."/>
            <person name="Foster-Nyarko E."/>
            <person name="Jarju S."/>
            <person name="Secka A."/>
            <person name="Antonio M."/>
            <person name="Oren A."/>
            <person name="Chaudhuri R.R."/>
            <person name="La Ragione R."/>
            <person name="Hildebrand F."/>
            <person name="Pallen M.J."/>
        </authorList>
    </citation>
    <scope>NUCLEOTIDE SEQUENCE</scope>
    <source>
        <strain evidence="1">6276</strain>
    </source>
</reference>
<dbReference type="Proteomes" id="UP000823928">
    <property type="component" value="Unassembled WGS sequence"/>
</dbReference>
<reference evidence="1" key="1">
    <citation type="submission" date="2020-10" db="EMBL/GenBank/DDBJ databases">
        <authorList>
            <person name="Gilroy R."/>
        </authorList>
    </citation>
    <scope>NUCLEOTIDE SEQUENCE</scope>
    <source>
        <strain evidence="1">6276</strain>
    </source>
</reference>
<organism evidence="1 2">
    <name type="scientific">Candidatus Scatousia excrementigallinarum</name>
    <dbReference type="NCBI Taxonomy" id="2840935"/>
    <lineage>
        <taxon>Bacteria</taxon>
        <taxon>Candidatus Scatousia</taxon>
    </lineage>
</organism>
<protein>
    <submittedName>
        <fullName evidence="1">Uncharacterized protein</fullName>
    </submittedName>
</protein>
<sequence>MKDEYFKVARRQIIDWYTCFNSFAKSMADYRVIIKQFNLLNRDMRDNIKDRFGELDKLSTGRGRIRSRAEWELCLFVNLHIISGEYEIDPLTVIMCCVPICGRDQKILLQ</sequence>
<gene>
    <name evidence="1" type="ORF">IAC10_11650</name>
</gene>
<proteinExistence type="predicted"/>
<accession>A0A9D1F0R3</accession>
<dbReference type="EMBL" id="DVIU01000231">
    <property type="protein sequence ID" value="HIS37261.1"/>
    <property type="molecule type" value="Genomic_DNA"/>
</dbReference>
<name>A0A9D1F0R3_9BACT</name>
<evidence type="ECO:0000313" key="2">
    <source>
        <dbReference type="Proteomes" id="UP000823928"/>
    </source>
</evidence>